<accession>A0AAV7LWW6</accession>
<evidence type="ECO:0000313" key="3">
    <source>
        <dbReference type="Proteomes" id="UP001066276"/>
    </source>
</evidence>
<name>A0AAV7LWW6_PLEWA</name>
<organism evidence="2 3">
    <name type="scientific">Pleurodeles waltl</name>
    <name type="common">Iberian ribbed newt</name>
    <dbReference type="NCBI Taxonomy" id="8319"/>
    <lineage>
        <taxon>Eukaryota</taxon>
        <taxon>Metazoa</taxon>
        <taxon>Chordata</taxon>
        <taxon>Craniata</taxon>
        <taxon>Vertebrata</taxon>
        <taxon>Euteleostomi</taxon>
        <taxon>Amphibia</taxon>
        <taxon>Batrachia</taxon>
        <taxon>Caudata</taxon>
        <taxon>Salamandroidea</taxon>
        <taxon>Salamandridae</taxon>
        <taxon>Pleurodelinae</taxon>
        <taxon>Pleurodeles</taxon>
    </lineage>
</organism>
<dbReference type="Proteomes" id="UP001066276">
    <property type="component" value="Chromosome 10"/>
</dbReference>
<evidence type="ECO:0000313" key="2">
    <source>
        <dbReference type="EMBL" id="KAJ1095647.1"/>
    </source>
</evidence>
<gene>
    <name evidence="2" type="ORF">NDU88_000806</name>
</gene>
<sequence length="119" mass="12439">MKHGGAATAGMQCIDRRHRNSAEDTGTRSGHPTALYPVPVLWRGSLRRCCFGASFLSKNARPKLAPSHGLTHEGGSGSARGCSRAQTGAQVGARAQVLAPAAGAHSGHFSLRARALQKR</sequence>
<reference evidence="2" key="1">
    <citation type="journal article" date="2022" name="bioRxiv">
        <title>Sequencing and chromosome-scale assembly of the giantPleurodeles waltlgenome.</title>
        <authorList>
            <person name="Brown T."/>
            <person name="Elewa A."/>
            <person name="Iarovenko S."/>
            <person name="Subramanian E."/>
            <person name="Araus A.J."/>
            <person name="Petzold A."/>
            <person name="Susuki M."/>
            <person name="Suzuki K.-i.T."/>
            <person name="Hayashi T."/>
            <person name="Toyoda A."/>
            <person name="Oliveira C."/>
            <person name="Osipova E."/>
            <person name="Leigh N.D."/>
            <person name="Simon A."/>
            <person name="Yun M.H."/>
        </authorList>
    </citation>
    <scope>NUCLEOTIDE SEQUENCE</scope>
    <source>
        <strain evidence="2">20211129_DDA</strain>
        <tissue evidence="2">Liver</tissue>
    </source>
</reference>
<protein>
    <submittedName>
        <fullName evidence="2">Uncharacterized protein</fullName>
    </submittedName>
</protein>
<proteinExistence type="predicted"/>
<evidence type="ECO:0000256" key="1">
    <source>
        <dbReference type="SAM" id="MobiDB-lite"/>
    </source>
</evidence>
<comment type="caution">
    <text evidence="2">The sequence shown here is derived from an EMBL/GenBank/DDBJ whole genome shotgun (WGS) entry which is preliminary data.</text>
</comment>
<dbReference type="AlphaFoldDB" id="A0AAV7LWW6"/>
<dbReference type="EMBL" id="JANPWB010000014">
    <property type="protein sequence ID" value="KAJ1095647.1"/>
    <property type="molecule type" value="Genomic_DNA"/>
</dbReference>
<keyword evidence="3" id="KW-1185">Reference proteome</keyword>
<feature type="region of interest" description="Disordered" evidence="1">
    <location>
        <begin position="1"/>
        <end position="34"/>
    </location>
</feature>
<feature type="region of interest" description="Disordered" evidence="1">
    <location>
        <begin position="61"/>
        <end position="90"/>
    </location>
</feature>